<proteinExistence type="predicted"/>
<dbReference type="EMBL" id="JMCB01000002">
    <property type="protein sequence ID" value="KFE71593.1"/>
    <property type="molecule type" value="Genomic_DNA"/>
</dbReference>
<dbReference type="AlphaFoldDB" id="A0A085WV80"/>
<evidence type="ECO:0000313" key="2">
    <source>
        <dbReference type="Proteomes" id="UP000028725"/>
    </source>
</evidence>
<organism evidence="1 2">
    <name type="scientific">Hyalangium minutum</name>
    <dbReference type="NCBI Taxonomy" id="394096"/>
    <lineage>
        <taxon>Bacteria</taxon>
        <taxon>Pseudomonadati</taxon>
        <taxon>Myxococcota</taxon>
        <taxon>Myxococcia</taxon>
        <taxon>Myxococcales</taxon>
        <taxon>Cystobacterineae</taxon>
        <taxon>Archangiaceae</taxon>
        <taxon>Hyalangium</taxon>
    </lineage>
</organism>
<gene>
    <name evidence="1" type="ORF">DB31_3723</name>
</gene>
<reference evidence="1 2" key="1">
    <citation type="submission" date="2014-04" db="EMBL/GenBank/DDBJ databases">
        <title>Genome assembly of Hyalangium minutum DSM 14724.</title>
        <authorList>
            <person name="Sharma G."/>
            <person name="Subramanian S."/>
        </authorList>
    </citation>
    <scope>NUCLEOTIDE SEQUENCE [LARGE SCALE GENOMIC DNA]</scope>
    <source>
        <strain evidence="1 2">DSM 14724</strain>
    </source>
</reference>
<keyword evidence="2" id="KW-1185">Reference proteome</keyword>
<dbReference type="RefSeq" id="WP_044183771.1">
    <property type="nucleotide sequence ID" value="NZ_JMCB01000002.1"/>
</dbReference>
<dbReference type="STRING" id="394096.DB31_3723"/>
<sequence length="198" mass="22112">MQLRVSAHSGFEVTGRGIPAALEAFGEFTVLAGQMLMANGVGRPDRSGFIQLDTEGWYPLEGYLRTYQQIEEQLGPQMLRKMGTAKANHAAFPPNMVDITTAMQSLDVGYHMNHRQHGRPMFDPLSGVMLEGIGHYHCQLTLGQRRILMRCDNPYPCKFDEGLIEALARRFSPGALLEHEAGSCRRKGDPVCVYSLTW</sequence>
<protein>
    <recommendedName>
        <fullName evidence="3">4-vinyl reductase 4VR domain-containing protein</fullName>
    </recommendedName>
</protein>
<dbReference type="OrthoDB" id="5380756at2"/>
<evidence type="ECO:0000313" key="1">
    <source>
        <dbReference type="EMBL" id="KFE71593.1"/>
    </source>
</evidence>
<accession>A0A085WV80</accession>
<evidence type="ECO:0008006" key="3">
    <source>
        <dbReference type="Google" id="ProtNLM"/>
    </source>
</evidence>
<dbReference type="Proteomes" id="UP000028725">
    <property type="component" value="Unassembled WGS sequence"/>
</dbReference>
<name>A0A085WV80_9BACT</name>
<comment type="caution">
    <text evidence="1">The sequence shown here is derived from an EMBL/GenBank/DDBJ whole genome shotgun (WGS) entry which is preliminary data.</text>
</comment>